<feature type="binding site" description="axial binding residue" evidence="7">
    <location>
        <position position="179"/>
    </location>
    <ligand>
        <name>heme</name>
        <dbReference type="ChEBI" id="CHEBI:30413"/>
    </ligand>
    <ligandPart>
        <name>Fe</name>
        <dbReference type="ChEBI" id="CHEBI:18248"/>
    </ligandPart>
</feature>
<sequence length="233" mass="26757">MLTSMIIKNTPRDGDYFETGESMRSMTDSEIRANLLDGIITGTHKSANLLSFIIYYIAHNPDVKKKMLEEIDSIFQGDKIRPITKDDFYNLNYCEAIVNEAARIFPVVHSFTRCIDKSDEIAGYQWLAGTTVLINVKAIHNYEDYWEEPNKFNPDRWMNENFKPKKNSYIAFGGGLRSCPGRKLAIVELVCLIALLFRRYEIDLIDMDSPIKVISDNIAVTCVELLVEIKLRN</sequence>
<dbReference type="InterPro" id="IPR002401">
    <property type="entry name" value="Cyt_P450_E_grp-I"/>
</dbReference>
<evidence type="ECO:0000256" key="4">
    <source>
        <dbReference type="ARBA" id="ARBA00023002"/>
    </source>
</evidence>
<dbReference type="InterPro" id="IPR001128">
    <property type="entry name" value="Cyt_P450"/>
</dbReference>
<comment type="cofactor">
    <cofactor evidence="7">
        <name>heme</name>
        <dbReference type="ChEBI" id="CHEBI:30413"/>
    </cofactor>
</comment>
<evidence type="ECO:0000256" key="6">
    <source>
        <dbReference type="ARBA" id="ARBA00023033"/>
    </source>
</evidence>
<dbReference type="Proteomes" id="UP000234323">
    <property type="component" value="Unassembled WGS sequence"/>
</dbReference>
<dbReference type="InterPro" id="IPR050196">
    <property type="entry name" value="Cytochrome_P450_Monoox"/>
</dbReference>
<evidence type="ECO:0000256" key="8">
    <source>
        <dbReference type="RuleBase" id="RU000461"/>
    </source>
</evidence>
<protein>
    <submittedName>
        <fullName evidence="9">Cytochrome P450</fullName>
    </submittedName>
</protein>
<dbReference type="VEuPathDB" id="FungiDB:RhiirA1_312088"/>
<evidence type="ECO:0000256" key="3">
    <source>
        <dbReference type="ARBA" id="ARBA00022723"/>
    </source>
</evidence>
<dbReference type="AlphaFoldDB" id="A0A2I1FVR7"/>
<comment type="caution">
    <text evidence="9">The sequence shown here is derived from an EMBL/GenBank/DDBJ whole genome shotgun (WGS) entry which is preliminary data.</text>
</comment>
<evidence type="ECO:0000256" key="5">
    <source>
        <dbReference type="ARBA" id="ARBA00023004"/>
    </source>
</evidence>
<dbReference type="InterPro" id="IPR036396">
    <property type="entry name" value="Cyt_P450_sf"/>
</dbReference>
<dbReference type="InterPro" id="IPR017972">
    <property type="entry name" value="Cyt_P450_CS"/>
</dbReference>
<dbReference type="GO" id="GO:0004497">
    <property type="term" value="F:monooxygenase activity"/>
    <property type="evidence" value="ECO:0007669"/>
    <property type="project" value="UniProtKB-KW"/>
</dbReference>
<dbReference type="Pfam" id="PF00067">
    <property type="entry name" value="p450"/>
    <property type="match status" value="1"/>
</dbReference>
<dbReference type="GO" id="GO:0005506">
    <property type="term" value="F:iron ion binding"/>
    <property type="evidence" value="ECO:0007669"/>
    <property type="project" value="InterPro"/>
</dbReference>
<evidence type="ECO:0000256" key="7">
    <source>
        <dbReference type="PIRSR" id="PIRSR602401-1"/>
    </source>
</evidence>
<keyword evidence="5 7" id="KW-0408">Iron</keyword>
<dbReference type="PRINTS" id="PR00385">
    <property type="entry name" value="P450"/>
</dbReference>
<dbReference type="SUPFAM" id="SSF48264">
    <property type="entry name" value="Cytochrome P450"/>
    <property type="match status" value="1"/>
</dbReference>
<dbReference type="EMBL" id="LLXI01000029">
    <property type="protein sequence ID" value="PKY38477.1"/>
    <property type="molecule type" value="Genomic_DNA"/>
</dbReference>
<dbReference type="PROSITE" id="PS00086">
    <property type="entry name" value="CYTOCHROME_P450"/>
    <property type="match status" value="1"/>
</dbReference>
<dbReference type="PANTHER" id="PTHR24291:SF50">
    <property type="entry name" value="BIFUNCTIONAL ALBAFLAVENONE MONOOXYGENASE_TERPENE SYNTHASE"/>
    <property type="match status" value="1"/>
</dbReference>
<dbReference type="GO" id="GO:0020037">
    <property type="term" value="F:heme binding"/>
    <property type="evidence" value="ECO:0007669"/>
    <property type="project" value="InterPro"/>
</dbReference>
<dbReference type="PANTHER" id="PTHR24291">
    <property type="entry name" value="CYTOCHROME P450 FAMILY 4"/>
    <property type="match status" value="1"/>
</dbReference>
<dbReference type="PRINTS" id="PR00463">
    <property type="entry name" value="EP450I"/>
</dbReference>
<keyword evidence="2 7" id="KW-0349">Heme</keyword>
<evidence type="ECO:0000256" key="2">
    <source>
        <dbReference type="ARBA" id="ARBA00022617"/>
    </source>
</evidence>
<proteinExistence type="inferred from homology"/>
<accession>A0A2I1FVR7</accession>
<evidence type="ECO:0000313" key="10">
    <source>
        <dbReference type="Proteomes" id="UP000234323"/>
    </source>
</evidence>
<organism evidence="9 10">
    <name type="scientific">Rhizophagus irregularis</name>
    <dbReference type="NCBI Taxonomy" id="588596"/>
    <lineage>
        <taxon>Eukaryota</taxon>
        <taxon>Fungi</taxon>
        <taxon>Fungi incertae sedis</taxon>
        <taxon>Mucoromycota</taxon>
        <taxon>Glomeromycotina</taxon>
        <taxon>Glomeromycetes</taxon>
        <taxon>Glomerales</taxon>
        <taxon>Glomeraceae</taxon>
        <taxon>Rhizophagus</taxon>
    </lineage>
</organism>
<dbReference type="GO" id="GO:0016705">
    <property type="term" value="F:oxidoreductase activity, acting on paired donors, with incorporation or reduction of molecular oxygen"/>
    <property type="evidence" value="ECO:0007669"/>
    <property type="project" value="InterPro"/>
</dbReference>
<evidence type="ECO:0000313" key="9">
    <source>
        <dbReference type="EMBL" id="PKY38477.1"/>
    </source>
</evidence>
<keyword evidence="3 7" id="KW-0479">Metal-binding</keyword>
<gene>
    <name evidence="9" type="ORF">RhiirA4_511885</name>
</gene>
<dbReference type="CDD" id="cd00302">
    <property type="entry name" value="cytochrome_P450"/>
    <property type="match status" value="1"/>
</dbReference>
<name>A0A2I1FVR7_9GLOM</name>
<keyword evidence="10" id="KW-1185">Reference proteome</keyword>
<dbReference type="Gene3D" id="1.10.630.10">
    <property type="entry name" value="Cytochrome P450"/>
    <property type="match status" value="1"/>
</dbReference>
<keyword evidence="6 8" id="KW-0503">Monooxygenase</keyword>
<comment type="similarity">
    <text evidence="1 8">Belongs to the cytochrome P450 family.</text>
</comment>
<evidence type="ECO:0000256" key="1">
    <source>
        <dbReference type="ARBA" id="ARBA00010617"/>
    </source>
</evidence>
<reference evidence="9 10" key="1">
    <citation type="submission" date="2015-10" db="EMBL/GenBank/DDBJ databases">
        <title>Genome analyses suggest a sexual origin of heterokaryosis in a supposedly ancient asexual fungus.</title>
        <authorList>
            <person name="Ropars J."/>
            <person name="Sedzielewska K."/>
            <person name="Noel J."/>
            <person name="Charron P."/>
            <person name="Farinelli L."/>
            <person name="Marton T."/>
            <person name="Kruger M."/>
            <person name="Pelin A."/>
            <person name="Brachmann A."/>
            <person name="Corradi N."/>
        </authorList>
    </citation>
    <scope>NUCLEOTIDE SEQUENCE [LARGE SCALE GENOMIC DNA]</scope>
    <source>
        <strain evidence="9 10">A4</strain>
    </source>
</reference>
<keyword evidence="4 8" id="KW-0560">Oxidoreductase</keyword>